<dbReference type="GO" id="GO:0003964">
    <property type="term" value="F:RNA-directed DNA polymerase activity"/>
    <property type="evidence" value="ECO:0007669"/>
    <property type="project" value="UniProtKB-KW"/>
</dbReference>
<dbReference type="InterPro" id="IPR012337">
    <property type="entry name" value="RNaseH-like_sf"/>
</dbReference>
<keyword evidence="3" id="KW-0540">Nuclease</keyword>
<protein>
    <submittedName>
        <fullName evidence="8">Pro-Pol polyprotein</fullName>
    </submittedName>
</protein>
<evidence type="ECO:0000256" key="2">
    <source>
        <dbReference type="ARBA" id="ARBA00022695"/>
    </source>
</evidence>
<evidence type="ECO:0000256" key="4">
    <source>
        <dbReference type="ARBA" id="ARBA00022759"/>
    </source>
</evidence>
<organism evidence="8 9">
    <name type="scientific">Lonchura striata</name>
    <name type="common">white-rumped munia</name>
    <dbReference type="NCBI Taxonomy" id="40157"/>
    <lineage>
        <taxon>Eukaryota</taxon>
        <taxon>Metazoa</taxon>
        <taxon>Chordata</taxon>
        <taxon>Craniata</taxon>
        <taxon>Vertebrata</taxon>
        <taxon>Euteleostomi</taxon>
        <taxon>Archelosauria</taxon>
        <taxon>Archosauria</taxon>
        <taxon>Dinosauria</taxon>
        <taxon>Saurischia</taxon>
        <taxon>Theropoda</taxon>
        <taxon>Coelurosauria</taxon>
        <taxon>Aves</taxon>
        <taxon>Neognathae</taxon>
        <taxon>Neoaves</taxon>
        <taxon>Telluraves</taxon>
        <taxon>Australaves</taxon>
        <taxon>Passeriformes</taxon>
        <taxon>Passeroidea</taxon>
        <taxon>Estrildidae</taxon>
        <taxon>Estrildinae</taxon>
        <taxon>Lonchura</taxon>
    </lineage>
</organism>
<name>A0A218UNW0_9PASE</name>
<comment type="caution">
    <text evidence="8">The sequence shown here is derived from an EMBL/GenBank/DDBJ whole genome shotgun (WGS) entry which is preliminary data.</text>
</comment>
<evidence type="ECO:0000259" key="7">
    <source>
        <dbReference type="PROSITE" id="PS50994"/>
    </source>
</evidence>
<dbReference type="AlphaFoldDB" id="A0A218UNW0"/>
<dbReference type="InterPro" id="IPR043128">
    <property type="entry name" value="Rev_trsase/Diguanyl_cyclase"/>
</dbReference>
<keyword evidence="1" id="KW-0808">Transferase</keyword>
<dbReference type="GO" id="GO:0035613">
    <property type="term" value="F:RNA stem-loop binding"/>
    <property type="evidence" value="ECO:0007669"/>
    <property type="project" value="TreeGrafter"/>
</dbReference>
<dbReference type="PANTHER" id="PTHR41694">
    <property type="entry name" value="ENDOGENOUS RETROVIRUS GROUP K MEMBER POL PROTEIN"/>
    <property type="match status" value="1"/>
</dbReference>
<dbReference type="Proteomes" id="UP000197619">
    <property type="component" value="Unassembled WGS sequence"/>
</dbReference>
<dbReference type="Gene3D" id="3.30.420.10">
    <property type="entry name" value="Ribonuclease H-like superfamily/Ribonuclease H"/>
    <property type="match status" value="2"/>
</dbReference>
<dbReference type="GO" id="GO:0004523">
    <property type="term" value="F:RNA-DNA hybrid ribonuclease activity"/>
    <property type="evidence" value="ECO:0007669"/>
    <property type="project" value="InterPro"/>
</dbReference>
<accession>A0A218UNW0</accession>
<dbReference type="InterPro" id="IPR041577">
    <property type="entry name" value="RT_RNaseH_2"/>
</dbReference>
<reference evidence="8 9" key="1">
    <citation type="submission" date="2017-05" db="EMBL/GenBank/DDBJ databases">
        <title>Genome of assembly of the Bengalese finch, Lonchura striata domestica.</title>
        <authorList>
            <person name="Colquitt B.M."/>
            <person name="Brainard M.S."/>
        </authorList>
    </citation>
    <scope>NUCLEOTIDE SEQUENCE [LARGE SCALE GENOMIC DNA]</scope>
    <source>
        <strain evidence="8">White83orange57</strain>
    </source>
</reference>
<proteinExistence type="predicted"/>
<gene>
    <name evidence="8" type="primary">PRO-POL</name>
    <name evidence="8" type="ORF">RLOC_00013783</name>
</gene>
<dbReference type="InterPro" id="IPR043502">
    <property type="entry name" value="DNA/RNA_pol_sf"/>
</dbReference>
<evidence type="ECO:0000313" key="8">
    <source>
        <dbReference type="EMBL" id="OWK55433.1"/>
    </source>
</evidence>
<dbReference type="InterPro" id="IPR001584">
    <property type="entry name" value="Integrase_cat-core"/>
</dbReference>
<dbReference type="EMBL" id="MUZQ01000201">
    <property type="protein sequence ID" value="OWK55433.1"/>
    <property type="molecule type" value="Genomic_DNA"/>
</dbReference>
<dbReference type="GO" id="GO:0015074">
    <property type="term" value="P:DNA integration"/>
    <property type="evidence" value="ECO:0007669"/>
    <property type="project" value="InterPro"/>
</dbReference>
<dbReference type="Pfam" id="PF00665">
    <property type="entry name" value="rve"/>
    <property type="match status" value="1"/>
</dbReference>
<dbReference type="SUPFAM" id="SSF56672">
    <property type="entry name" value="DNA/RNA polymerases"/>
    <property type="match status" value="1"/>
</dbReference>
<sequence>MCIPEYSQIVSPLYLVTRKKNDFHWGPKQQQAFIQIKQEIAHAVALGPVRTGPDVKNVLYSAAGNHGLSWSLWQKVPGETRGRPLGFWRRSYRGSEANYTPTEKEILAAFEGVQAASEVIGTEAQLLLAPQLPVLGWMFKGKVPTTHHTTDATWSKWIALITQRARIGNLNRPGILEIITNWPEGENFGLTDDEEQVQVARAEEAPPYNQLPAEETCYALFTDGSCRIVGMNRKWKAAVWSPTHQVAQATEGEGGSSQLAELKAVQLALDIAERDKWPKLYLYTDSWMVANALLGWLGRHAHVPKSRANEEHRNNEQVDQAAKIEVSKIDLDWHHKGELFLARWAHDASSHQGRDATYKWARDRGVDLTMDSVSQVIHDCETCAAIKQAKWVKPLWYSGRWSKYKYGEAWQIDYIKLPQTRQGKRYVLTMVEATTGWLETFPVPHATARDTILGLEKQVLWRHGTPERIESDNGTHFKNSLINTWAREHGIEWIYHIPYHAPAASKVEWCNGLLKTTLKALGGGTFRNWEINLAKATWMVNTRGSVNRAGPAQSEPLHAVDEDKVPVVHMKGILGKTVWINPTSGKDQPIRGIVFAQGPGYT</sequence>
<evidence type="ECO:0000256" key="3">
    <source>
        <dbReference type="ARBA" id="ARBA00022722"/>
    </source>
</evidence>
<dbReference type="STRING" id="299123.ENSLSDP00000024920"/>
<feature type="domain" description="Integrase catalytic" evidence="7">
    <location>
        <begin position="390"/>
        <end position="564"/>
    </location>
</feature>
<keyword evidence="2" id="KW-0548">Nucleotidyltransferase</keyword>
<evidence type="ECO:0000256" key="6">
    <source>
        <dbReference type="ARBA" id="ARBA00022918"/>
    </source>
</evidence>
<dbReference type="PANTHER" id="PTHR41694:SF3">
    <property type="entry name" value="RNA-DIRECTED DNA POLYMERASE-RELATED"/>
    <property type="match status" value="1"/>
</dbReference>
<dbReference type="Pfam" id="PF00075">
    <property type="entry name" value="RNase_H"/>
    <property type="match status" value="1"/>
</dbReference>
<dbReference type="SUPFAM" id="SSF53098">
    <property type="entry name" value="Ribonuclease H-like"/>
    <property type="match status" value="2"/>
</dbReference>
<evidence type="ECO:0000256" key="1">
    <source>
        <dbReference type="ARBA" id="ARBA00022679"/>
    </source>
</evidence>
<keyword evidence="5" id="KW-0378">Hydrolase</keyword>
<keyword evidence="4" id="KW-0255">Endonuclease</keyword>
<keyword evidence="9" id="KW-1185">Reference proteome</keyword>
<keyword evidence="6" id="KW-0695">RNA-directed DNA polymerase</keyword>
<dbReference type="Pfam" id="PF17919">
    <property type="entry name" value="RT_RNaseH_2"/>
    <property type="match status" value="1"/>
</dbReference>
<dbReference type="InterPro" id="IPR002156">
    <property type="entry name" value="RNaseH_domain"/>
</dbReference>
<dbReference type="Gene3D" id="3.30.70.270">
    <property type="match status" value="1"/>
</dbReference>
<evidence type="ECO:0000256" key="5">
    <source>
        <dbReference type="ARBA" id="ARBA00022801"/>
    </source>
</evidence>
<dbReference type="PROSITE" id="PS50994">
    <property type="entry name" value="INTEGRASE"/>
    <property type="match status" value="1"/>
</dbReference>
<dbReference type="InterPro" id="IPR036397">
    <property type="entry name" value="RNaseH_sf"/>
</dbReference>
<evidence type="ECO:0000313" key="9">
    <source>
        <dbReference type="Proteomes" id="UP000197619"/>
    </source>
</evidence>